<evidence type="ECO:0000313" key="8">
    <source>
        <dbReference type="Proteomes" id="UP000321638"/>
    </source>
</evidence>
<feature type="transmembrane region" description="Helical" evidence="5">
    <location>
        <begin position="161"/>
        <end position="186"/>
    </location>
</feature>
<dbReference type="Pfam" id="PF04893">
    <property type="entry name" value="Yip1"/>
    <property type="match status" value="1"/>
</dbReference>
<feature type="transmembrane region" description="Helical" evidence="5">
    <location>
        <begin position="128"/>
        <end position="149"/>
    </location>
</feature>
<dbReference type="OrthoDB" id="8443450at2"/>
<dbReference type="InterPro" id="IPR006977">
    <property type="entry name" value="Yip1_dom"/>
</dbReference>
<accession>A0A5C8P8T1</accession>
<evidence type="ECO:0000313" key="7">
    <source>
        <dbReference type="EMBL" id="TXL69753.1"/>
    </source>
</evidence>
<dbReference type="AlphaFoldDB" id="A0A5C8P8T1"/>
<sequence length="193" mass="21077">MLTLIEITRGVSGAIRLMKGDPSGLALLDRSREGFWRSFRPAVLLAPLYAFYLMMIYDGATTASSEPRVAALETLRYIIDWTLFPVVLLELSRFMDRAKRYIGSVVALNWANVPFLVAAVGLSALSRLIAPSLVGVVELAVILATLVLVARILRCTLDIPWVPAIALAALNLWLGLMLGLIINGFIGFTFEAA</sequence>
<feature type="transmembrane region" description="Helical" evidence="5">
    <location>
        <begin position="101"/>
        <end position="122"/>
    </location>
</feature>
<dbReference type="GO" id="GO:0016020">
    <property type="term" value="C:membrane"/>
    <property type="evidence" value="ECO:0007669"/>
    <property type="project" value="UniProtKB-SubCell"/>
</dbReference>
<gene>
    <name evidence="7" type="ORF">FHP25_37760</name>
</gene>
<evidence type="ECO:0000256" key="3">
    <source>
        <dbReference type="ARBA" id="ARBA00022989"/>
    </source>
</evidence>
<feature type="transmembrane region" description="Helical" evidence="5">
    <location>
        <begin position="39"/>
        <end position="57"/>
    </location>
</feature>
<proteinExistence type="predicted"/>
<keyword evidence="8" id="KW-1185">Reference proteome</keyword>
<dbReference type="Proteomes" id="UP000321638">
    <property type="component" value="Unassembled WGS sequence"/>
</dbReference>
<keyword evidence="2 5" id="KW-0812">Transmembrane</keyword>
<keyword evidence="3 5" id="KW-1133">Transmembrane helix</keyword>
<evidence type="ECO:0000256" key="5">
    <source>
        <dbReference type="SAM" id="Phobius"/>
    </source>
</evidence>
<evidence type="ECO:0000259" key="6">
    <source>
        <dbReference type="Pfam" id="PF04893"/>
    </source>
</evidence>
<feature type="domain" description="Yip1" evidence="6">
    <location>
        <begin position="32"/>
        <end position="180"/>
    </location>
</feature>
<dbReference type="RefSeq" id="WP_147852186.1">
    <property type="nucleotide sequence ID" value="NZ_VDUZ01000073.1"/>
</dbReference>
<protein>
    <recommendedName>
        <fullName evidence="6">Yip1 domain-containing protein</fullName>
    </recommendedName>
</protein>
<reference evidence="7 8" key="1">
    <citation type="submission" date="2019-06" db="EMBL/GenBank/DDBJ databases">
        <title>New taxonomy in bacterial strain CC-CFT640, isolated from vineyard.</title>
        <authorList>
            <person name="Lin S.-Y."/>
            <person name="Tsai C.-F."/>
            <person name="Young C.-C."/>
        </authorList>
    </citation>
    <scope>NUCLEOTIDE SEQUENCE [LARGE SCALE GENOMIC DNA]</scope>
    <source>
        <strain evidence="7 8">CC-CFT640</strain>
    </source>
</reference>
<name>A0A5C8P8T1_9HYPH</name>
<feature type="transmembrane region" description="Helical" evidence="5">
    <location>
        <begin position="69"/>
        <end position="89"/>
    </location>
</feature>
<evidence type="ECO:0000256" key="2">
    <source>
        <dbReference type="ARBA" id="ARBA00022692"/>
    </source>
</evidence>
<dbReference type="EMBL" id="VDUZ01000073">
    <property type="protein sequence ID" value="TXL69753.1"/>
    <property type="molecule type" value="Genomic_DNA"/>
</dbReference>
<comment type="subcellular location">
    <subcellularLocation>
        <location evidence="1">Membrane</location>
        <topology evidence="1">Multi-pass membrane protein</topology>
    </subcellularLocation>
</comment>
<evidence type="ECO:0000256" key="1">
    <source>
        <dbReference type="ARBA" id="ARBA00004141"/>
    </source>
</evidence>
<comment type="caution">
    <text evidence="7">The sequence shown here is derived from an EMBL/GenBank/DDBJ whole genome shotgun (WGS) entry which is preliminary data.</text>
</comment>
<organism evidence="7 8">
    <name type="scientific">Vineibacter terrae</name>
    <dbReference type="NCBI Taxonomy" id="2586908"/>
    <lineage>
        <taxon>Bacteria</taxon>
        <taxon>Pseudomonadati</taxon>
        <taxon>Pseudomonadota</taxon>
        <taxon>Alphaproteobacteria</taxon>
        <taxon>Hyphomicrobiales</taxon>
        <taxon>Vineibacter</taxon>
    </lineage>
</organism>
<evidence type="ECO:0000256" key="4">
    <source>
        <dbReference type="ARBA" id="ARBA00023136"/>
    </source>
</evidence>
<keyword evidence="4 5" id="KW-0472">Membrane</keyword>